<organism evidence="3 4">
    <name type="scientific">Batillaria attramentaria</name>
    <dbReference type="NCBI Taxonomy" id="370345"/>
    <lineage>
        <taxon>Eukaryota</taxon>
        <taxon>Metazoa</taxon>
        <taxon>Spiralia</taxon>
        <taxon>Lophotrochozoa</taxon>
        <taxon>Mollusca</taxon>
        <taxon>Gastropoda</taxon>
        <taxon>Caenogastropoda</taxon>
        <taxon>Sorbeoconcha</taxon>
        <taxon>Cerithioidea</taxon>
        <taxon>Batillariidae</taxon>
        <taxon>Batillaria</taxon>
    </lineage>
</organism>
<sequence>MAEQREVAKAERRCGERERDKSGTEKGIREVWGGELRQAWRAEAWGEEVRQGEKKGGGRGFVKGSQERSRKKKKGNGNKWSMWKLVKGLMLTMMVPWFLRSTRYFRRFVLRHVKPPGEPGERHSLHV</sequence>
<dbReference type="AlphaFoldDB" id="A0ABD0LI93"/>
<keyword evidence="2" id="KW-1133">Transmembrane helix</keyword>
<feature type="compositionally biased region" description="Basic and acidic residues" evidence="1">
    <location>
        <begin position="47"/>
        <end position="56"/>
    </location>
</feature>
<keyword evidence="2" id="KW-0812">Transmembrane</keyword>
<dbReference type="Proteomes" id="UP001519460">
    <property type="component" value="Unassembled WGS sequence"/>
</dbReference>
<reference evidence="3 4" key="1">
    <citation type="journal article" date="2023" name="Sci. Data">
        <title>Genome assembly of the Korean intertidal mud-creeper Batillaria attramentaria.</title>
        <authorList>
            <person name="Patra A.K."/>
            <person name="Ho P.T."/>
            <person name="Jun S."/>
            <person name="Lee S.J."/>
            <person name="Kim Y."/>
            <person name="Won Y.J."/>
        </authorList>
    </citation>
    <scope>NUCLEOTIDE SEQUENCE [LARGE SCALE GENOMIC DNA]</scope>
    <source>
        <strain evidence="3">Wonlab-2016</strain>
    </source>
</reference>
<feature type="transmembrane region" description="Helical" evidence="2">
    <location>
        <begin position="80"/>
        <end position="99"/>
    </location>
</feature>
<evidence type="ECO:0000313" key="4">
    <source>
        <dbReference type="Proteomes" id="UP001519460"/>
    </source>
</evidence>
<keyword evidence="4" id="KW-1185">Reference proteome</keyword>
<name>A0ABD0LI93_9CAEN</name>
<comment type="caution">
    <text evidence="3">The sequence shown here is derived from an EMBL/GenBank/DDBJ whole genome shotgun (WGS) entry which is preliminary data.</text>
</comment>
<evidence type="ECO:0000256" key="2">
    <source>
        <dbReference type="SAM" id="Phobius"/>
    </source>
</evidence>
<protein>
    <submittedName>
        <fullName evidence="3">Uncharacterized protein</fullName>
    </submittedName>
</protein>
<dbReference type="EMBL" id="JACVVK020000045">
    <property type="protein sequence ID" value="KAK7499264.1"/>
    <property type="molecule type" value="Genomic_DNA"/>
</dbReference>
<evidence type="ECO:0000313" key="3">
    <source>
        <dbReference type="EMBL" id="KAK7499264.1"/>
    </source>
</evidence>
<keyword evidence="2" id="KW-0472">Membrane</keyword>
<feature type="region of interest" description="Disordered" evidence="1">
    <location>
        <begin position="47"/>
        <end position="77"/>
    </location>
</feature>
<accession>A0ABD0LI93</accession>
<evidence type="ECO:0000256" key="1">
    <source>
        <dbReference type="SAM" id="MobiDB-lite"/>
    </source>
</evidence>
<proteinExistence type="predicted"/>
<gene>
    <name evidence="3" type="ORF">BaRGS_00009524</name>
</gene>
<feature type="region of interest" description="Disordered" evidence="1">
    <location>
        <begin position="1"/>
        <end position="27"/>
    </location>
</feature>